<dbReference type="EMBL" id="SMLM01000002">
    <property type="protein sequence ID" value="TFZ02440.1"/>
    <property type="molecule type" value="Genomic_DNA"/>
</dbReference>
<dbReference type="Proteomes" id="UP000298180">
    <property type="component" value="Unassembled WGS sequence"/>
</dbReference>
<dbReference type="OrthoDB" id="9789073at2"/>
<accession>A0A4Z0BVP1</accession>
<reference evidence="1 2" key="1">
    <citation type="submission" date="2019-03" db="EMBL/GenBank/DDBJ databases">
        <title>Ramlibacter henchirensis DSM 14656, whole genome shotgun sequence.</title>
        <authorList>
            <person name="Zhang X."/>
            <person name="Feng G."/>
            <person name="Zhu H."/>
        </authorList>
    </citation>
    <scope>NUCLEOTIDE SEQUENCE [LARGE SCALE GENOMIC DNA]</scope>
    <source>
        <strain evidence="1 2">DSM 14656</strain>
    </source>
</reference>
<evidence type="ECO:0000313" key="2">
    <source>
        <dbReference type="Proteomes" id="UP000298180"/>
    </source>
</evidence>
<proteinExistence type="predicted"/>
<dbReference type="AlphaFoldDB" id="A0A4Z0BVP1"/>
<dbReference type="GO" id="GO:0016740">
    <property type="term" value="F:transferase activity"/>
    <property type="evidence" value="ECO:0007669"/>
    <property type="project" value="UniProtKB-KW"/>
</dbReference>
<keyword evidence="2" id="KW-1185">Reference proteome</keyword>
<organism evidence="1 2">
    <name type="scientific">Ramlibacter henchirensis</name>
    <dbReference type="NCBI Taxonomy" id="204072"/>
    <lineage>
        <taxon>Bacteria</taxon>
        <taxon>Pseudomonadati</taxon>
        <taxon>Pseudomonadota</taxon>
        <taxon>Betaproteobacteria</taxon>
        <taxon>Burkholderiales</taxon>
        <taxon>Comamonadaceae</taxon>
        <taxon>Ramlibacter</taxon>
    </lineage>
</organism>
<keyword evidence="1" id="KW-0808">Transferase</keyword>
<dbReference type="Gene3D" id="3.40.50.2000">
    <property type="entry name" value="Glycogen Phosphorylase B"/>
    <property type="match status" value="1"/>
</dbReference>
<name>A0A4Z0BVP1_9BURK</name>
<comment type="caution">
    <text evidence="1">The sequence shown here is derived from an EMBL/GenBank/DDBJ whole genome shotgun (WGS) entry which is preliminary data.</text>
</comment>
<evidence type="ECO:0000313" key="1">
    <source>
        <dbReference type="EMBL" id="TFZ02440.1"/>
    </source>
</evidence>
<gene>
    <name evidence="1" type="ORF">EZ313_14340</name>
</gene>
<protein>
    <submittedName>
        <fullName evidence="1">UDP-glycosyltransferase</fullName>
    </submittedName>
</protein>
<dbReference type="RefSeq" id="WP_135263967.1">
    <property type="nucleotide sequence ID" value="NZ_SMLM01000002.1"/>
</dbReference>
<dbReference type="SUPFAM" id="SSF53756">
    <property type="entry name" value="UDP-Glycosyltransferase/glycogen phosphorylase"/>
    <property type="match status" value="1"/>
</dbReference>
<sequence>MKRVLFVGYGGGHVRMLLPVARLLRERGLGEPVFLGLTTARAEVEAAGFACLGFADFLRADDAAALQQGRALAAKLPAHAISFEESAAYLGLSYADLVREHGEQGAAALYAQHGRQAFLPVPTLERILTKVQPDLLVATSAPRAERASFLAARRLGVPAVCLVDLFAAYEIEWLREPGFADRICVLNERVRDRLVATGRRAEEVIVTGNPAFDGLLDPGVRERGAALRKARGWDGRRVWLWASQVEPESHPCQPGRGDTLLPRRIAQELQRITRARPDMELVIRPHPSEGDYRIELGAREWLSPRTENLHELLHACDGAVVLTSTVGLEASIAGCAVVQVTGSLYTLDAPYLAYGIADAAVALEGLAVALDAAPPRRAAVDLAPAAPRVLEALARWL</sequence>